<protein>
    <submittedName>
        <fullName evidence="1">Uncharacterized protein</fullName>
    </submittedName>
</protein>
<organism evidence="1 2">
    <name type="scientific">Mycobacterium leprae</name>
    <dbReference type="NCBI Taxonomy" id="1769"/>
    <lineage>
        <taxon>Bacteria</taxon>
        <taxon>Bacillati</taxon>
        <taxon>Actinomycetota</taxon>
        <taxon>Actinomycetes</taxon>
        <taxon>Mycobacteriales</taxon>
        <taxon>Mycobacteriaceae</taxon>
        <taxon>Mycobacterium</taxon>
    </lineage>
</organism>
<proteinExistence type="predicted"/>
<evidence type="ECO:0000313" key="2">
    <source>
        <dbReference type="Proteomes" id="UP000249682"/>
    </source>
</evidence>
<reference evidence="1 2" key="1">
    <citation type="submission" date="2018-05" db="EMBL/GenBank/DDBJ databases">
        <title>Evolution of small genomes with special reference to Mycobacterium leprae.</title>
        <authorList>
            <person name="Mohanty P.S."/>
            <person name="Bansal A.K."/>
            <person name="Gupta U.D."/>
            <person name="Naaz F."/>
            <person name="Dwivedi V.D."/>
            <person name="Singh H."/>
            <person name="Gupta G."/>
            <person name="Sharma S."/>
            <person name="Arora M."/>
        </authorList>
    </citation>
    <scope>NUCLEOTIDE SEQUENCE [LARGE SCALE GENOMIC DNA]</scope>
    <source>
        <strain evidence="1 2">MRHRU-235-G</strain>
    </source>
</reference>
<evidence type="ECO:0000313" key="1">
    <source>
        <dbReference type="EMBL" id="AWV48009.1"/>
    </source>
</evidence>
<dbReference type="EMBL" id="CP029543">
    <property type="protein sequence ID" value="AWV48009.1"/>
    <property type="molecule type" value="Genomic_DNA"/>
</dbReference>
<name>A0AAD0P7Z0_MYCLR</name>
<dbReference type="AlphaFoldDB" id="A0AAD0P7Z0"/>
<dbReference type="Proteomes" id="UP000249682">
    <property type="component" value="Chromosome"/>
</dbReference>
<sequence length="77" mass="8714">MLELYQGTVQIRGCAYAIRLYFCDIDPAELIDLFNRYTVTLDQRKETALTLQFAYAARAKLAGAQVGTLDTSFFILI</sequence>
<accession>A0AAD0P7Z0</accession>
<gene>
    <name evidence="1" type="ORF">DIJ64_07835</name>
</gene>
<dbReference type="RefSeq" id="WP_041322791.1">
    <property type="nucleotide sequence ID" value="NZ_CP029543.1"/>
</dbReference>